<dbReference type="AlphaFoldDB" id="A0A0J1BFR8"/>
<accession>A0A0J1BFR8</accession>
<proteinExistence type="predicted"/>
<comment type="caution">
    <text evidence="1">The sequence shown here is derived from an EMBL/GenBank/DDBJ whole genome shotgun (WGS) entry which is preliminary data.</text>
</comment>
<evidence type="ECO:0000313" key="1">
    <source>
        <dbReference type="EMBL" id="KLU05392.1"/>
    </source>
</evidence>
<gene>
    <name evidence="1" type="ORF">RISK_002599</name>
</gene>
<dbReference type="EMBL" id="LECT01000019">
    <property type="protein sequence ID" value="KLU05392.1"/>
    <property type="molecule type" value="Genomic_DNA"/>
</dbReference>
<keyword evidence="2" id="KW-1185">Reference proteome</keyword>
<protein>
    <submittedName>
        <fullName evidence="1">Uncharacterized protein</fullName>
    </submittedName>
</protein>
<dbReference type="Proteomes" id="UP000036367">
    <property type="component" value="Unassembled WGS sequence"/>
</dbReference>
<reference evidence="1" key="1">
    <citation type="submission" date="2015-05" db="EMBL/GenBank/DDBJ databases">
        <title>Permanent draft genome of Rhodopirellula islandicus K833.</title>
        <authorList>
            <person name="Kizina J."/>
            <person name="Richter M."/>
            <person name="Glockner F.O."/>
            <person name="Harder J."/>
        </authorList>
    </citation>
    <scope>NUCLEOTIDE SEQUENCE [LARGE SCALE GENOMIC DNA]</scope>
    <source>
        <strain evidence="1">K833</strain>
    </source>
</reference>
<sequence length="55" mass="6187">MKDEGVNLQRCFRATSFQIACSLSSTGSRPWQQHVVPWGLIRIVVPSTNPTATKW</sequence>
<dbReference type="PATRIC" id="fig|595434.4.peg.2478"/>
<evidence type="ECO:0000313" key="2">
    <source>
        <dbReference type="Proteomes" id="UP000036367"/>
    </source>
</evidence>
<dbReference type="STRING" id="595434.RISK_002599"/>
<name>A0A0J1BFR8_RHOIS</name>
<organism evidence="1 2">
    <name type="scientific">Rhodopirellula islandica</name>
    <dbReference type="NCBI Taxonomy" id="595434"/>
    <lineage>
        <taxon>Bacteria</taxon>
        <taxon>Pseudomonadati</taxon>
        <taxon>Planctomycetota</taxon>
        <taxon>Planctomycetia</taxon>
        <taxon>Pirellulales</taxon>
        <taxon>Pirellulaceae</taxon>
        <taxon>Rhodopirellula</taxon>
    </lineage>
</organism>